<name>E9E0K8_METAQ</name>
<keyword evidence="3" id="KW-1185">Reference proteome</keyword>
<dbReference type="GO" id="GO:0005524">
    <property type="term" value="F:ATP binding"/>
    <property type="evidence" value="ECO:0007669"/>
    <property type="project" value="InterPro"/>
</dbReference>
<reference evidence="2 3" key="1">
    <citation type="journal article" date="2011" name="PLoS Genet.">
        <title>Genome sequencing and comparative transcriptomics of the model entomopathogenic fungi Metarhizium anisopliae and M. acridum.</title>
        <authorList>
            <person name="Gao Q."/>
            <person name="Jin K."/>
            <person name="Ying S.H."/>
            <person name="Zhang Y."/>
            <person name="Xiao G."/>
            <person name="Shang Y."/>
            <person name="Duan Z."/>
            <person name="Hu X."/>
            <person name="Xie X.Q."/>
            <person name="Zhou G."/>
            <person name="Peng G."/>
            <person name="Luo Z."/>
            <person name="Huang W."/>
            <person name="Wang B."/>
            <person name="Fang W."/>
            <person name="Wang S."/>
            <person name="Zhong Y."/>
            <person name="Ma L.J."/>
            <person name="St Leger R.J."/>
            <person name="Zhao G.P."/>
            <person name="Pei Y."/>
            <person name="Feng M.G."/>
            <person name="Xia Y."/>
            <person name="Wang C."/>
        </authorList>
    </citation>
    <scope>NUCLEOTIDE SEQUENCE [LARGE SCALE GENOMIC DNA]</scope>
    <source>
        <strain evidence="2 3">CQMa 102</strain>
    </source>
</reference>
<dbReference type="InterPro" id="IPR045133">
    <property type="entry name" value="IRE1/2-like"/>
</dbReference>
<dbReference type="GO" id="GO:0036498">
    <property type="term" value="P:IRE1-mediated unfolded protein response"/>
    <property type="evidence" value="ECO:0007669"/>
    <property type="project" value="TreeGrafter"/>
</dbReference>
<dbReference type="PANTHER" id="PTHR13954">
    <property type="entry name" value="IRE1-RELATED"/>
    <property type="match status" value="1"/>
</dbReference>
<dbReference type="KEGG" id="maw:19247717"/>
<dbReference type="GO" id="GO:0051082">
    <property type="term" value="F:unfolded protein binding"/>
    <property type="evidence" value="ECO:0007669"/>
    <property type="project" value="TreeGrafter"/>
</dbReference>
<dbReference type="GO" id="GO:0004674">
    <property type="term" value="F:protein serine/threonine kinase activity"/>
    <property type="evidence" value="ECO:0007669"/>
    <property type="project" value="InterPro"/>
</dbReference>
<organism evidence="3">
    <name type="scientific">Metarhizium acridum (strain CQMa 102)</name>
    <dbReference type="NCBI Taxonomy" id="655827"/>
    <lineage>
        <taxon>Eukaryota</taxon>
        <taxon>Fungi</taxon>
        <taxon>Dikarya</taxon>
        <taxon>Ascomycota</taxon>
        <taxon>Pezizomycotina</taxon>
        <taxon>Sordariomycetes</taxon>
        <taxon>Hypocreomycetidae</taxon>
        <taxon>Hypocreales</taxon>
        <taxon>Clavicipitaceae</taxon>
        <taxon>Metarhizium</taxon>
    </lineage>
</organism>
<evidence type="ECO:0000313" key="2">
    <source>
        <dbReference type="EMBL" id="EFY90628.1"/>
    </source>
</evidence>
<sequence>MEKVISERQVFTPTVQGGVEFSHVQVLFQQGNQFFLGHRHQRRCSAIDQSDLYNVVTISPDCYQPTLPPHTTLLHYTERPIYIKRPNLSNYTSPSSISVPLLREIEVCEVLLNNPHPNVATYLGCKALGDRLDGICFELHPQNLMSMLNPGSLNKKELLESRHCSLEVAEKYILGIEAGIRHLHSLGYVHNDINPMNIMISGEGVPVIIDFDSCVKVDESVENLKRTYGWYDKDEKLARESNDLNALREIRAWLTGTSADEFQYPI</sequence>
<evidence type="ECO:0000313" key="3">
    <source>
        <dbReference type="Proteomes" id="UP000002499"/>
    </source>
</evidence>
<dbReference type="GO" id="GO:0070059">
    <property type="term" value="P:intrinsic apoptotic signaling pathway in response to endoplasmic reticulum stress"/>
    <property type="evidence" value="ECO:0007669"/>
    <property type="project" value="TreeGrafter"/>
</dbReference>
<dbReference type="OMA" id="IMVADDR"/>
<protein>
    <recommendedName>
        <fullName evidence="1">Protein kinase domain-containing protein</fullName>
    </recommendedName>
</protein>
<dbReference type="PANTHER" id="PTHR13954:SF6">
    <property type="entry name" value="NON-SPECIFIC SERINE_THREONINE PROTEIN KINASE"/>
    <property type="match status" value="1"/>
</dbReference>
<dbReference type="GO" id="GO:0004521">
    <property type="term" value="F:RNA endonuclease activity"/>
    <property type="evidence" value="ECO:0007669"/>
    <property type="project" value="InterPro"/>
</dbReference>
<dbReference type="OrthoDB" id="4062651at2759"/>
<dbReference type="InterPro" id="IPR000719">
    <property type="entry name" value="Prot_kinase_dom"/>
</dbReference>
<gene>
    <name evidence="2" type="ORF">MAC_03406</name>
</gene>
<dbReference type="STRING" id="655827.E9E0K8"/>
<dbReference type="Proteomes" id="UP000002499">
    <property type="component" value="Unassembled WGS sequence"/>
</dbReference>
<feature type="domain" description="Protein kinase" evidence="1">
    <location>
        <begin position="41"/>
        <end position="266"/>
    </location>
</feature>
<dbReference type="InterPro" id="IPR011009">
    <property type="entry name" value="Kinase-like_dom_sf"/>
</dbReference>
<dbReference type="Gene3D" id="1.10.510.10">
    <property type="entry name" value="Transferase(Phosphotransferase) domain 1"/>
    <property type="match status" value="1"/>
</dbReference>
<dbReference type="GO" id="GO:1990604">
    <property type="term" value="C:IRE1-TRAF2-ASK1 complex"/>
    <property type="evidence" value="ECO:0007669"/>
    <property type="project" value="TreeGrafter"/>
</dbReference>
<dbReference type="InParanoid" id="E9E0K8"/>
<dbReference type="PROSITE" id="PS50011">
    <property type="entry name" value="PROTEIN_KINASE_DOM"/>
    <property type="match status" value="1"/>
</dbReference>
<proteinExistence type="predicted"/>
<accession>E9E0K8</accession>
<dbReference type="HOGENOM" id="CLU_062257_0_0_1"/>
<dbReference type="EMBL" id="GL698489">
    <property type="protein sequence ID" value="EFY90628.1"/>
    <property type="molecule type" value="Genomic_DNA"/>
</dbReference>
<dbReference type="SUPFAM" id="SSF56112">
    <property type="entry name" value="Protein kinase-like (PK-like)"/>
    <property type="match status" value="1"/>
</dbReference>
<dbReference type="AlphaFoldDB" id="E9E0K8"/>
<dbReference type="GeneID" id="19247717"/>
<dbReference type="eggNOG" id="ENOG502RZ04">
    <property type="taxonomic scope" value="Eukaryota"/>
</dbReference>
<dbReference type="Pfam" id="PF00069">
    <property type="entry name" value="Pkinase"/>
    <property type="match status" value="1"/>
</dbReference>
<evidence type="ECO:0000259" key="1">
    <source>
        <dbReference type="PROSITE" id="PS50011"/>
    </source>
</evidence>